<feature type="region of interest" description="Disordered" evidence="1">
    <location>
        <begin position="318"/>
        <end position="361"/>
    </location>
</feature>
<dbReference type="AlphaFoldDB" id="A0A0D7AK41"/>
<evidence type="ECO:0000256" key="1">
    <source>
        <dbReference type="SAM" id="MobiDB-lite"/>
    </source>
</evidence>
<name>A0A0D7AK41_9AGAR</name>
<accession>A0A0D7AK41</accession>
<protein>
    <submittedName>
        <fullName evidence="2">Uncharacterized protein</fullName>
    </submittedName>
</protein>
<feature type="compositionally biased region" description="Acidic residues" evidence="1">
    <location>
        <begin position="338"/>
        <end position="347"/>
    </location>
</feature>
<organism evidence="2 3">
    <name type="scientific">Fistulina hepatica ATCC 64428</name>
    <dbReference type="NCBI Taxonomy" id="1128425"/>
    <lineage>
        <taxon>Eukaryota</taxon>
        <taxon>Fungi</taxon>
        <taxon>Dikarya</taxon>
        <taxon>Basidiomycota</taxon>
        <taxon>Agaricomycotina</taxon>
        <taxon>Agaricomycetes</taxon>
        <taxon>Agaricomycetidae</taxon>
        <taxon>Agaricales</taxon>
        <taxon>Fistulinaceae</taxon>
        <taxon>Fistulina</taxon>
    </lineage>
</organism>
<evidence type="ECO:0000313" key="3">
    <source>
        <dbReference type="Proteomes" id="UP000054144"/>
    </source>
</evidence>
<evidence type="ECO:0000313" key="2">
    <source>
        <dbReference type="EMBL" id="KIY50705.1"/>
    </source>
</evidence>
<gene>
    <name evidence="2" type="ORF">FISHEDRAFT_71739</name>
</gene>
<reference evidence="2 3" key="1">
    <citation type="journal article" date="2015" name="Fungal Genet. Biol.">
        <title>Evolution of novel wood decay mechanisms in Agaricales revealed by the genome sequences of Fistulina hepatica and Cylindrobasidium torrendii.</title>
        <authorList>
            <person name="Floudas D."/>
            <person name="Held B.W."/>
            <person name="Riley R."/>
            <person name="Nagy L.G."/>
            <person name="Koehler G."/>
            <person name="Ransdell A.S."/>
            <person name="Younus H."/>
            <person name="Chow J."/>
            <person name="Chiniquy J."/>
            <person name="Lipzen A."/>
            <person name="Tritt A."/>
            <person name="Sun H."/>
            <person name="Haridas S."/>
            <person name="LaButti K."/>
            <person name="Ohm R.A."/>
            <person name="Kues U."/>
            <person name="Blanchette R.A."/>
            <person name="Grigoriev I.V."/>
            <person name="Minto R.E."/>
            <person name="Hibbett D.S."/>
        </authorList>
    </citation>
    <scope>NUCLEOTIDE SEQUENCE [LARGE SCALE GENOMIC DNA]</scope>
    <source>
        <strain evidence="2 3">ATCC 64428</strain>
    </source>
</reference>
<proteinExistence type="predicted"/>
<dbReference type="EMBL" id="KN881675">
    <property type="protein sequence ID" value="KIY50705.1"/>
    <property type="molecule type" value="Genomic_DNA"/>
</dbReference>
<keyword evidence="3" id="KW-1185">Reference proteome</keyword>
<sequence length="361" mass="40301">MDDLLTVDFNDFCTFTARHWKEEVQSQKISEAELTAFTHQLQDELAEYMCKDNIYKSHVCHVIKECNSVDELYHGEFDLHLIAMLISTKPEIPLPGYGSQVIVASDHSKELLTETQVDMAKVLDSLATIVKAQGMVAGQQVSTVQSSHLAHAQNTSVLPTTLGVNNEHGSDLGEDDKENHLSLDTLPDDDSHWQNKDWLIQAMVEKAKEDGFVMGIDLIAWNKSSIADKSVNVQIIRRSAINCVVQLYSHATFAEYESFSRCWKAKAGSITIEQWDPKQVDAVNGDMTQLPTAVDQFGVCVWSPWEVSELTEEGVKPMVQPPAIQEPVQGKFPYDQSSDNEEEDDPPVDQPPVTLGVKVDK</sequence>
<dbReference type="Proteomes" id="UP000054144">
    <property type="component" value="Unassembled WGS sequence"/>
</dbReference>